<name>A0A919SPK4_9ACTN</name>
<dbReference type="Proteomes" id="UP000681340">
    <property type="component" value="Unassembled WGS sequence"/>
</dbReference>
<comment type="caution">
    <text evidence="3">The sequence shown here is derived from an EMBL/GenBank/DDBJ whole genome shotgun (WGS) entry which is preliminary data.</text>
</comment>
<feature type="signal peptide" evidence="2">
    <location>
        <begin position="1"/>
        <end position="25"/>
    </location>
</feature>
<feature type="transmembrane region" description="Helical" evidence="1">
    <location>
        <begin position="72"/>
        <end position="97"/>
    </location>
</feature>
<dbReference type="Gene3D" id="3.40.50.1820">
    <property type="entry name" value="alpha/beta hydrolase"/>
    <property type="match status" value="1"/>
</dbReference>
<evidence type="ECO:0000256" key="2">
    <source>
        <dbReference type="SAM" id="SignalP"/>
    </source>
</evidence>
<sequence>MPRSARSIAMRLYVISLLMPTITSADGTRLHVTSTGAGPGLVVVPGVVHEPGAGLDDPSLADMPGPGAMATFLTGLGFAPVGVVPLPAYTAFAWFLLQAPEGRDQRLPAGRRVAAPTLVITSDRGPEWLRPRLAELVPHARYVRMPQVDHHTAGPGAPAAVADLVRAFLTTDDAEAR</sequence>
<keyword evidence="1" id="KW-0472">Membrane</keyword>
<keyword evidence="1" id="KW-1133">Transmembrane helix</keyword>
<evidence type="ECO:0000313" key="4">
    <source>
        <dbReference type="Proteomes" id="UP000681340"/>
    </source>
</evidence>
<evidence type="ECO:0000313" key="3">
    <source>
        <dbReference type="EMBL" id="GIM74738.1"/>
    </source>
</evidence>
<dbReference type="InterPro" id="IPR029058">
    <property type="entry name" value="AB_hydrolase_fold"/>
</dbReference>
<gene>
    <name evidence="3" type="ORF">Aau02nite_62480</name>
</gene>
<protein>
    <recommendedName>
        <fullName evidence="5">Alpha/beta hydrolase</fullName>
    </recommendedName>
</protein>
<dbReference type="AlphaFoldDB" id="A0A919SPK4"/>
<keyword evidence="4" id="KW-1185">Reference proteome</keyword>
<keyword evidence="1" id="KW-0812">Transmembrane</keyword>
<feature type="chain" id="PRO_5037892979" description="Alpha/beta hydrolase" evidence="2">
    <location>
        <begin position="26"/>
        <end position="177"/>
    </location>
</feature>
<dbReference type="SUPFAM" id="SSF53474">
    <property type="entry name" value="alpha/beta-Hydrolases"/>
    <property type="match status" value="1"/>
</dbReference>
<evidence type="ECO:0000256" key="1">
    <source>
        <dbReference type="SAM" id="Phobius"/>
    </source>
</evidence>
<proteinExistence type="predicted"/>
<organism evidence="3 4">
    <name type="scientific">Actinoplanes auranticolor</name>
    <dbReference type="NCBI Taxonomy" id="47988"/>
    <lineage>
        <taxon>Bacteria</taxon>
        <taxon>Bacillati</taxon>
        <taxon>Actinomycetota</taxon>
        <taxon>Actinomycetes</taxon>
        <taxon>Micromonosporales</taxon>
        <taxon>Micromonosporaceae</taxon>
        <taxon>Actinoplanes</taxon>
    </lineage>
</organism>
<dbReference type="EMBL" id="BOQL01000052">
    <property type="protein sequence ID" value="GIM74738.1"/>
    <property type="molecule type" value="Genomic_DNA"/>
</dbReference>
<keyword evidence="2" id="KW-0732">Signal</keyword>
<accession>A0A919SPK4</accession>
<evidence type="ECO:0008006" key="5">
    <source>
        <dbReference type="Google" id="ProtNLM"/>
    </source>
</evidence>
<reference evidence="3" key="1">
    <citation type="submission" date="2021-03" db="EMBL/GenBank/DDBJ databases">
        <title>Whole genome shotgun sequence of Actinoplanes auranticolor NBRC 12245.</title>
        <authorList>
            <person name="Komaki H."/>
            <person name="Tamura T."/>
        </authorList>
    </citation>
    <scope>NUCLEOTIDE SEQUENCE</scope>
    <source>
        <strain evidence="3">NBRC 12245</strain>
    </source>
</reference>